<evidence type="ECO:0000313" key="2">
    <source>
        <dbReference type="EMBL" id="AIY90240.1"/>
    </source>
</evidence>
<feature type="region of interest" description="Disordered" evidence="1">
    <location>
        <begin position="37"/>
        <end position="56"/>
    </location>
</feature>
<sequence>MVLASGDILQFVAVWWVKNPECVFVEGYTLDGLNGIFKENGQKTPDHDKKGKNWLE</sequence>
<organism evidence="2 3">
    <name type="scientific">Geoglobus acetivorans</name>
    <dbReference type="NCBI Taxonomy" id="565033"/>
    <lineage>
        <taxon>Archaea</taxon>
        <taxon>Methanobacteriati</taxon>
        <taxon>Methanobacteriota</taxon>
        <taxon>Archaeoglobi</taxon>
        <taxon>Archaeoglobales</taxon>
        <taxon>Archaeoglobaceae</taxon>
        <taxon>Geoglobus</taxon>
    </lineage>
</organism>
<evidence type="ECO:0000313" key="3">
    <source>
        <dbReference type="Proteomes" id="UP000030624"/>
    </source>
</evidence>
<dbReference type="AlphaFoldDB" id="A0A0A7GDW7"/>
<evidence type="ECO:0000256" key="1">
    <source>
        <dbReference type="SAM" id="MobiDB-lite"/>
    </source>
</evidence>
<protein>
    <submittedName>
        <fullName evidence="2">Uncharacterized protein</fullName>
    </submittedName>
</protein>
<proteinExistence type="predicted"/>
<feature type="compositionally biased region" description="Basic and acidic residues" evidence="1">
    <location>
        <begin position="40"/>
        <end position="56"/>
    </location>
</feature>
<dbReference type="KEGG" id="gac:GACE_1201"/>
<reference evidence="2 3" key="1">
    <citation type="journal article" date="2015" name="Appl. Environ. Microbiol.">
        <title>The Geoglobus acetivorans genome: Fe(III) reduction, acetate utilization, autotrophic growth, and degradation of aromatic compounds in a hyperthermophilic archaeon.</title>
        <authorList>
            <person name="Mardanov A.V."/>
            <person name="Slododkina G.B."/>
            <person name="Slobodkin A.I."/>
            <person name="Beletsky A.V."/>
            <person name="Gavrilov S.N."/>
            <person name="Kublanov I.V."/>
            <person name="Bonch-Osmolovskaya E.A."/>
            <person name="Skryabin K.G."/>
            <person name="Ravin N.V."/>
        </authorList>
    </citation>
    <scope>NUCLEOTIDE SEQUENCE [LARGE SCALE GENOMIC DNA]</scope>
    <source>
        <strain evidence="2 3">SBH6</strain>
    </source>
</reference>
<gene>
    <name evidence="2" type="ORF">GACE_1201</name>
</gene>
<dbReference type="HOGENOM" id="CLU_3002992_0_0_2"/>
<accession>A0A0A7GDW7</accession>
<dbReference type="EMBL" id="CP009552">
    <property type="protein sequence ID" value="AIY90240.1"/>
    <property type="molecule type" value="Genomic_DNA"/>
</dbReference>
<name>A0A0A7GDW7_GEOAI</name>
<dbReference type="Proteomes" id="UP000030624">
    <property type="component" value="Chromosome"/>
</dbReference>